<proteinExistence type="inferred from homology"/>
<dbReference type="EMBL" id="BKDJ01000004">
    <property type="protein sequence ID" value="GER22603.1"/>
    <property type="molecule type" value="Genomic_DNA"/>
</dbReference>
<feature type="region of interest" description="Disordered" evidence="6">
    <location>
        <begin position="229"/>
        <end position="262"/>
    </location>
</feature>
<reference evidence="7 8" key="1">
    <citation type="submission" date="2019-09" db="EMBL/GenBank/DDBJ databases">
        <title>Arthrobacter zafarii sp. nov., a moderately thermotolerant and halotolerant actinobacterium isolated from Cholistan desert soil of Pakistan.</title>
        <authorList>
            <person name="Amin A."/>
            <person name="Ahmed I."/>
            <person name="Khalid N."/>
            <person name="Schumann P."/>
            <person name="Busse H.J."/>
            <person name="Khan I.U."/>
            <person name="Li S."/>
            <person name="Li W.J."/>
        </authorList>
    </citation>
    <scope>NUCLEOTIDE SEQUENCE [LARGE SCALE GENOMIC DNA]</scope>
    <source>
        <strain evidence="7 8">NCCP-1664</strain>
    </source>
</reference>
<evidence type="ECO:0000313" key="7">
    <source>
        <dbReference type="EMBL" id="GER22603.1"/>
    </source>
</evidence>
<dbReference type="InterPro" id="IPR053714">
    <property type="entry name" value="Iso_Racemase_Enz_sf"/>
</dbReference>
<dbReference type="GO" id="GO:0047661">
    <property type="term" value="F:amino-acid racemase activity"/>
    <property type="evidence" value="ECO:0007669"/>
    <property type="project" value="InterPro"/>
</dbReference>
<comment type="caution">
    <text evidence="7">The sequence shown here is derived from an EMBL/GenBank/DDBJ whole genome shotgun (WGS) entry which is preliminary data.</text>
</comment>
<dbReference type="Gene3D" id="3.40.50.12500">
    <property type="match status" value="1"/>
</dbReference>
<dbReference type="Proteomes" id="UP000325307">
    <property type="component" value="Unassembled WGS sequence"/>
</dbReference>
<evidence type="ECO:0000256" key="1">
    <source>
        <dbReference type="ARBA" id="ARBA00038414"/>
    </source>
</evidence>
<protein>
    <recommendedName>
        <fullName evidence="4">Hydantoin racemase</fullName>
        <ecNumber evidence="3">5.1.99.5</ecNumber>
    </recommendedName>
</protein>
<evidence type="ECO:0000256" key="3">
    <source>
        <dbReference type="ARBA" id="ARBA00066406"/>
    </source>
</evidence>
<name>A0A5A7NNU2_9MICC</name>
<dbReference type="InterPro" id="IPR015942">
    <property type="entry name" value="Asp/Glu/hydantoin_racemase"/>
</dbReference>
<evidence type="ECO:0000256" key="2">
    <source>
        <dbReference type="ARBA" id="ARBA00051635"/>
    </source>
</evidence>
<keyword evidence="8" id="KW-1185">Reference proteome</keyword>
<comment type="catalytic activity">
    <reaction evidence="2">
        <text>a D-5-monosubstituted hydantoin = a L-5-monosubstituted hydantoin</text>
        <dbReference type="Rhea" id="RHEA:46624"/>
        <dbReference type="ChEBI" id="CHEBI:86339"/>
        <dbReference type="ChEBI" id="CHEBI:86340"/>
        <dbReference type="EC" id="5.1.99.5"/>
    </reaction>
</comment>
<feature type="compositionally biased region" description="Basic and acidic residues" evidence="6">
    <location>
        <begin position="244"/>
        <end position="253"/>
    </location>
</feature>
<dbReference type="EC" id="5.1.99.5" evidence="3"/>
<organism evidence="7 8">
    <name type="scientific">Zafaria cholistanensis</name>
    <dbReference type="NCBI Taxonomy" id="1682741"/>
    <lineage>
        <taxon>Bacteria</taxon>
        <taxon>Bacillati</taxon>
        <taxon>Actinomycetota</taxon>
        <taxon>Actinomycetes</taxon>
        <taxon>Micrococcales</taxon>
        <taxon>Micrococcaceae</taxon>
        <taxon>Zafaria</taxon>
    </lineage>
</organism>
<evidence type="ECO:0000256" key="5">
    <source>
        <dbReference type="ARBA" id="ARBA00093199"/>
    </source>
</evidence>
<evidence type="ECO:0000256" key="6">
    <source>
        <dbReference type="SAM" id="MobiDB-lite"/>
    </source>
</evidence>
<dbReference type="FunFam" id="3.40.50.12500:FF:000001">
    <property type="entry name" value="Putative hydantoin racemase"/>
    <property type="match status" value="1"/>
</dbReference>
<dbReference type="GO" id="GO:0036348">
    <property type="term" value="F:hydantoin racemase activity"/>
    <property type="evidence" value="ECO:0007669"/>
    <property type="project" value="UniProtKB-EC"/>
</dbReference>
<gene>
    <name evidence="7" type="ORF">NCCP1664_11000</name>
</gene>
<dbReference type="AlphaFoldDB" id="A0A5A7NNU2"/>
<comment type="catalytic activity">
    <reaction evidence="5">
        <text>D-5-benzylhydantoin = L-5-benzylhydantoin</text>
        <dbReference type="Rhea" id="RHEA:83991"/>
        <dbReference type="ChEBI" id="CHEBI:176864"/>
        <dbReference type="ChEBI" id="CHEBI:233540"/>
    </reaction>
</comment>
<dbReference type="PANTHER" id="PTHR28047">
    <property type="entry name" value="PROTEIN DCG1"/>
    <property type="match status" value="1"/>
</dbReference>
<sequence>MTIRIKVINPNTTWSMTEKIGACARAVAGPGTEVVAVSPAMGPASIESHYDEALAVPGLLREIAAGEAGGFDAYVIACFGDPGLEAARELASGPVVGIAEAAMHAASLLGRSFSVVTTLGRTVGRARDLAGHYGLAGRCAGYHACEIPVLDLEDPASDAARTITALAARALETDGSDAVVLGCAGMADLCHAMSQEIGAPVVDGVAAATLLAESLVRMRLATGKRGEFARPRPKRYTGRWKGSRSPDRPDLLPRARTSSPGPGALFGCRHGNDQDGKGLLLGQVRRGGSAQELRDHRAHAGFPGADDDHRRTRFAGQPCQRPGRVAGQDPQPPGQLSVLHGLPEVGQDQGNVRADVPVHLPWMQGQVLGVRFHVPFDQVAAGLDVGEDDGPAQGLGQRPRLQHHFGVLVGDDPDHQGPRHPAHGLWGHSVRHSYLPVPVKPSSGPIVPARPG</sequence>
<dbReference type="InterPro" id="IPR052186">
    <property type="entry name" value="Hydantoin_racemase-like"/>
</dbReference>
<dbReference type="PANTHER" id="PTHR28047:SF5">
    <property type="entry name" value="PROTEIN DCG1"/>
    <property type="match status" value="1"/>
</dbReference>
<evidence type="ECO:0000313" key="8">
    <source>
        <dbReference type="Proteomes" id="UP000325307"/>
    </source>
</evidence>
<comment type="similarity">
    <text evidence="1">Belongs to the HyuE racemase family.</text>
</comment>
<evidence type="ECO:0000256" key="4">
    <source>
        <dbReference type="ARBA" id="ARBA00067972"/>
    </source>
</evidence>
<accession>A0A5A7NNU2</accession>
<dbReference type="Pfam" id="PF01177">
    <property type="entry name" value="Asp_Glu_race"/>
    <property type="match status" value="1"/>
</dbReference>
<feature type="compositionally biased region" description="Basic residues" evidence="6">
    <location>
        <begin position="231"/>
        <end position="242"/>
    </location>
</feature>